<dbReference type="OrthoDB" id="272512at2759"/>
<evidence type="ECO:0000256" key="2">
    <source>
        <dbReference type="ARBA" id="ARBA00022692"/>
    </source>
</evidence>
<feature type="compositionally biased region" description="Basic and acidic residues" evidence="7">
    <location>
        <begin position="2411"/>
        <end position="2424"/>
    </location>
</feature>
<dbReference type="PANTHER" id="PTHR23063">
    <property type="entry name" value="PHOSPHOLIPID ACYLTRANSFERASE"/>
    <property type="match status" value="1"/>
</dbReference>
<evidence type="ECO:0000256" key="6">
    <source>
        <dbReference type="ARBA" id="ARBA00023315"/>
    </source>
</evidence>
<comment type="caution">
    <text evidence="9">The sequence shown here is derived from an EMBL/GenBank/DDBJ whole genome shotgun (WGS) entry which is preliminary data.</text>
</comment>
<dbReference type="EMBL" id="CAMXCT010006766">
    <property type="protein sequence ID" value="CAI4019688.1"/>
    <property type="molecule type" value="Genomic_DNA"/>
</dbReference>
<feature type="compositionally biased region" description="Polar residues" evidence="7">
    <location>
        <begin position="2284"/>
        <end position="2305"/>
    </location>
</feature>
<organism evidence="9">
    <name type="scientific">Cladocopium goreaui</name>
    <dbReference type="NCBI Taxonomy" id="2562237"/>
    <lineage>
        <taxon>Eukaryota</taxon>
        <taxon>Sar</taxon>
        <taxon>Alveolata</taxon>
        <taxon>Dinophyceae</taxon>
        <taxon>Suessiales</taxon>
        <taxon>Symbiodiniaceae</taxon>
        <taxon>Cladocopium</taxon>
    </lineage>
</organism>
<reference evidence="10 11" key="2">
    <citation type="submission" date="2024-05" db="EMBL/GenBank/DDBJ databases">
        <authorList>
            <person name="Chen Y."/>
            <person name="Shah S."/>
            <person name="Dougan E. K."/>
            <person name="Thang M."/>
            <person name="Chan C."/>
        </authorList>
    </citation>
    <scope>NUCLEOTIDE SEQUENCE [LARGE SCALE GENOMIC DNA]</scope>
</reference>
<keyword evidence="11" id="KW-1185">Reference proteome</keyword>
<dbReference type="GO" id="GO:0015074">
    <property type="term" value="P:DNA integration"/>
    <property type="evidence" value="ECO:0007669"/>
    <property type="project" value="InterPro"/>
</dbReference>
<proteinExistence type="predicted"/>
<feature type="region of interest" description="Disordered" evidence="7">
    <location>
        <begin position="2264"/>
        <end position="2448"/>
    </location>
</feature>
<keyword evidence="4" id="KW-0443">Lipid metabolism</keyword>
<feature type="transmembrane region" description="Helical" evidence="8">
    <location>
        <begin position="61"/>
        <end position="85"/>
    </location>
</feature>
<feature type="non-terminal residue" evidence="9">
    <location>
        <position position="2483"/>
    </location>
</feature>
<evidence type="ECO:0000256" key="7">
    <source>
        <dbReference type="SAM" id="MobiDB-lite"/>
    </source>
</evidence>
<keyword evidence="3 8" id="KW-1133">Transmembrane helix</keyword>
<feature type="compositionally biased region" description="Basic and acidic residues" evidence="7">
    <location>
        <begin position="2364"/>
        <end position="2373"/>
    </location>
</feature>
<dbReference type="GO" id="GO:0006629">
    <property type="term" value="P:lipid metabolic process"/>
    <property type="evidence" value="ECO:0007669"/>
    <property type="project" value="UniProtKB-KW"/>
</dbReference>
<feature type="region of interest" description="Disordered" evidence="7">
    <location>
        <begin position="1062"/>
        <end position="1107"/>
    </location>
</feature>
<dbReference type="PANTHER" id="PTHR23063:SF60">
    <property type="entry name" value="LYSOPHOSPHATIDIC ACID:OLEOYL-COA ACYLTRANSFERASE 1"/>
    <property type="match status" value="1"/>
</dbReference>
<dbReference type="Gene3D" id="1.10.443.10">
    <property type="entry name" value="Intergrase catalytic core"/>
    <property type="match status" value="1"/>
</dbReference>
<dbReference type="InterPro" id="IPR013762">
    <property type="entry name" value="Integrase-like_cat_sf"/>
</dbReference>
<feature type="compositionally biased region" description="Low complexity" evidence="7">
    <location>
        <begin position="2426"/>
        <end position="2440"/>
    </location>
</feature>
<sequence length="2483" mass="270473">SDDYFFLDIGWCLDRATDSRMEKYRQFADGGTGVNPFVPPWSHYKAGVLGRCLKVVMLPVLLMRLLVLLTAGIWLLVAELVCLPLSIIPPLRRPVQWLLNYAGCCLALIALGFWFVAGGNQVADHRRLKLMPPKVNRSSCFDTSRGALVLANMQGLTDVLYLGMKLCPVFVFPAADGSPIAYSLLGALARAAAERLPPPSATQTLPEILQAAHAGWKGPVVMFPEGARSNGSAILAWKPGSFKGLEAMDKPYGTALVALEYSKRGAYTPHHTVGSALQHVLHLSFQPFHTVRTSWLPASDVAVAVKGKALGDSLTLLHTVLSRMVPGAVEVEVNADKHKDFMEFWEASQRKGYTKAAAKSAASKASKAAKVLGNSEQRGTELCMSQPGRELSDLTAALNRLSLAIEGQAERNNTRDWELVGQESSTAPAPQLSLEEKQALVAFNDYESLAELLPACPARLLGVCERLRGGEYSAECRAKRAWEAGYWASLALRGKIRVPRNTLPLDLPKCVYIILKAPGLSVPTRVSRAGDLSRLVGRVDSSNDCIFHGFPSLAEAQTYSDADLTVPIRALLTWPPHESSLLHIVQTFVIMRRPGGLMLALPENVIEPASLQPFSVVPEDGTEPLVGPVKNFVVPLMLSQDDGGLERSEEMVGVQVIDMSLPGALNILSAYPEDGEDMDLVSNFSHLDINARPSFGDLLPMVVAWIGEETEERLAFYTADEGPQSSASPKAKAKAPHTLPDGSTAPGKAKSAAKKPTVATLSQQMETVLAALPMITDQLSALTMKQDMLERQQRSAPSDQPGFRPIAAGKSAQPISSLLRGTPKNLSTLAADLGPPPKTRATGGLTVPLLPEQVMEEDEPVDPMQSEVAEGLGSPMAQLLVEQGRVLAALALVSQMQAGSTDPMSDLSSTTPTMGVKGTLAREKMQRELAAGTGAFFLKVCQAIQRYGGFGQNRELGMVQWSLGHVFDAMAKEEWNLARDHLALSAVMVEQAALDSNRWNLAWFLRLLDDPPQNLWLSRGQSATGGRRPFAPLCVPSWTTAALAYMKESEVLQSKKGELVGAPSRAAGSEDAAPNPKAPKRRPGRGKGNQASQSLQDQGRATSPSYRLVSSADALRKAICSRRVTTVRQCRSPPVEDVICVPNFAVDQPATVLSLFKKWDDLGLLILHPADSITTGESGRVKIFNAYKSAEVDRQIGDRRERNAWEFRMPGPSAQLPVGPLIGRLVVPPGSGLKVCITDRSDFYHQIGVSFERSRTNIVWPAMPLQSFVEFKAYQKYCQRASSHRKRPDRMVFGDDLNGHRPQTWSTDPACMVYGGFGAVLQGDHLGVEIGISAHVGLLQQHGLLADKGRLVMGSLVRPADVYQGLVIDDFFCIAPVPLAELSHDYSGPPSAARRAFDKAKKVYAEVGLAGSDAKDVIDKSLTTVVGAEVDSRAKVVSKGILPVGAPAAKRLSLSWIAACASRYGWTSDSLHASLVGGLTSAFCFKRCSMSILNELYKVIPAEELNTEKPKLRALSRSAAEELILSAVLLPVLVSDVKAPFHEWIYASDASTKMGAFCEARISENLAHPLWLAGDFKGARVSLDSWQKVVLRDCNHLGELESESEEVGPEPQPTAASPEKPLAQFYDFIEVCGGSGVVSDEVAKWGFTVGPIIDLTYSRQYDVVNLRVVEWLQFLITQRRVRALMLEPPCTTFSAAAYPPCRSYRVPRGFNQLLSKVWIGNRLAFTCLMLLMLAAHHYVIGLLKTPRRSKMAWLREWLALLELPNVEETFTASFCLRSARAGGSFLSLLDFDGFFRLAELPKLRRWISNWTCLFLGLCFRHSLRPASLAVNNPRNRSSEPPVDFYHFLLDFDATLGYPGEGPIVCSWIFLIWGVSLVCSHGMMPRHREDQKRFELRRTRPLAQGRPVQPLTRTNRDKLLDKFRDWLAEKGFCLQQVLNEAYTEPEKVVEMDYEDLVTLVSCAFEKLKPNDRLWPHSGQLLRNRFKQLLEAIGITKASVSSERMLDLGSLRAGGATHLLMVTEDAELVRRRGRWMAHRTMDIYLQEVLASVYFPRLPVLVKAKVLHLALAFPATLSRMKMMTEGGLSASMWYDIFHYGTDGKSGNKTRVEDVLFGEHWALTEVLECLGLHVGWSPCPDENPSQPFSTRQVEGEIDKLRALLGAVEADVRLLRQVKDEEGGLQECTDGEFILRSPEHRKKMLTQAVKTANSTPQAQKTLMPAAAPGVLGTSPSRASPSRAAPPSGAPPVAVPQGLRSVQSAAELRKAPLLRPLTGAPRGSLDRGSASASSPQLPGLSPTMSKASPSSGVRVPAKQPLQPLPIQGLGPGRSLPSAGPQPHAASPAGPPSDTTQCDAPSRLPSAAGGRRQDPPEERMPSGVDQRPLSSAGHWADWASPSSVRRRCERCGQPLPDHAPRACDSGSERRARPSSSSSSDLDASGEPTETSEVGQLLSRLEAAGIGPWQIAELKASEAKLAELAKKHPGR</sequence>
<evidence type="ECO:0000256" key="4">
    <source>
        <dbReference type="ARBA" id="ARBA00023098"/>
    </source>
</evidence>
<dbReference type="GO" id="GO:0016746">
    <property type="term" value="F:acyltransferase activity"/>
    <property type="evidence" value="ECO:0007669"/>
    <property type="project" value="UniProtKB-KW"/>
</dbReference>
<keyword evidence="2 8" id="KW-0812">Transmembrane</keyword>
<feature type="transmembrane region" description="Helical" evidence="8">
    <location>
        <begin position="97"/>
        <end position="117"/>
    </location>
</feature>
<keyword evidence="1" id="KW-0808">Transferase</keyword>
<keyword evidence="6" id="KW-0012">Acyltransferase</keyword>
<accession>A0A9P1M5D7</accession>
<feature type="region of interest" description="Disordered" evidence="7">
    <location>
        <begin position="719"/>
        <end position="758"/>
    </location>
</feature>
<gene>
    <name evidence="9" type="ORF">C1SCF055_LOCUS44173</name>
</gene>
<feature type="compositionally biased region" description="Low complexity" evidence="7">
    <location>
        <begin position="2313"/>
        <end position="2322"/>
    </location>
</feature>
<dbReference type="EMBL" id="CAMXCT030006766">
    <property type="protein sequence ID" value="CAL4807000.1"/>
    <property type="molecule type" value="Genomic_DNA"/>
</dbReference>
<evidence type="ECO:0000313" key="9">
    <source>
        <dbReference type="EMBL" id="CAI4019688.1"/>
    </source>
</evidence>
<evidence type="ECO:0000313" key="10">
    <source>
        <dbReference type="EMBL" id="CAL4807000.1"/>
    </source>
</evidence>
<feature type="region of interest" description="Disordered" evidence="7">
    <location>
        <begin position="2222"/>
        <end position="2250"/>
    </location>
</feature>
<protein>
    <submittedName>
        <fullName evidence="9">Uncharacterized protein</fullName>
    </submittedName>
</protein>
<evidence type="ECO:0000256" key="5">
    <source>
        <dbReference type="ARBA" id="ARBA00023136"/>
    </source>
</evidence>
<dbReference type="GO" id="GO:0006310">
    <property type="term" value="P:DNA recombination"/>
    <property type="evidence" value="ECO:0007669"/>
    <property type="project" value="InterPro"/>
</dbReference>
<reference evidence="9" key="1">
    <citation type="submission" date="2022-10" db="EMBL/GenBank/DDBJ databases">
        <authorList>
            <person name="Chen Y."/>
            <person name="Dougan E. K."/>
            <person name="Chan C."/>
            <person name="Rhodes N."/>
            <person name="Thang M."/>
        </authorList>
    </citation>
    <scope>NUCLEOTIDE SEQUENCE</scope>
</reference>
<feature type="compositionally biased region" description="Polar residues" evidence="7">
    <location>
        <begin position="1090"/>
        <end position="1105"/>
    </location>
</feature>
<feature type="region of interest" description="Disordered" evidence="7">
    <location>
        <begin position="788"/>
        <end position="808"/>
    </location>
</feature>
<name>A0A9P1M5D7_9DINO</name>
<evidence type="ECO:0000313" key="11">
    <source>
        <dbReference type="Proteomes" id="UP001152797"/>
    </source>
</evidence>
<evidence type="ECO:0000256" key="1">
    <source>
        <dbReference type="ARBA" id="ARBA00022679"/>
    </source>
</evidence>
<feature type="compositionally biased region" description="Low complexity" evidence="7">
    <location>
        <begin position="742"/>
        <end position="757"/>
    </location>
</feature>
<feature type="compositionally biased region" description="Low complexity" evidence="7">
    <location>
        <begin position="2229"/>
        <end position="2241"/>
    </location>
</feature>
<evidence type="ECO:0000256" key="3">
    <source>
        <dbReference type="ARBA" id="ARBA00022989"/>
    </source>
</evidence>
<dbReference type="GO" id="GO:0003677">
    <property type="term" value="F:DNA binding"/>
    <property type="evidence" value="ECO:0007669"/>
    <property type="project" value="InterPro"/>
</dbReference>
<keyword evidence="5 8" id="KW-0472">Membrane</keyword>
<dbReference type="Proteomes" id="UP001152797">
    <property type="component" value="Unassembled WGS sequence"/>
</dbReference>
<evidence type="ECO:0000256" key="8">
    <source>
        <dbReference type="SAM" id="Phobius"/>
    </source>
</evidence>
<dbReference type="EMBL" id="CAMXCT020006766">
    <property type="protein sequence ID" value="CAL1173063.1"/>
    <property type="molecule type" value="Genomic_DNA"/>
</dbReference>